<evidence type="ECO:0000313" key="2">
    <source>
        <dbReference type="WBParaSite" id="TMUE_1000004159.1"/>
    </source>
</evidence>
<dbReference type="STRING" id="70415.A0A5S6QAC9"/>
<dbReference type="Proteomes" id="UP000046395">
    <property type="component" value="Unassembled WGS sequence"/>
</dbReference>
<proteinExistence type="predicted"/>
<reference evidence="2" key="1">
    <citation type="submission" date="2019-12" db="UniProtKB">
        <authorList>
            <consortium name="WormBaseParasite"/>
        </authorList>
    </citation>
    <scope>IDENTIFICATION</scope>
</reference>
<keyword evidence="1" id="KW-1185">Reference proteome</keyword>
<dbReference type="Gene3D" id="1.10.10.60">
    <property type="entry name" value="Homeodomain-like"/>
    <property type="match status" value="1"/>
</dbReference>
<dbReference type="WBParaSite" id="TMUE_1000004159.1">
    <property type="protein sequence ID" value="TMUE_1000004159.1"/>
    <property type="gene ID" value="WBGene00298874"/>
</dbReference>
<dbReference type="AlphaFoldDB" id="A0A5S6QAC9"/>
<protein>
    <submittedName>
        <fullName evidence="2">HTH CENPB-type domain-containing protein</fullName>
    </submittedName>
</protein>
<sequence>MMHVEHLLAIWTEDCNQKRIPLDKAAIQAKARNLFSAVQARIGEVDSGVNFLASNGEAASADSKAAAQFPATLRGIIEEGSYTDRQIFNVDETRYSGRECQPEITSLLTKELNLVTALAKNGLRYYSEETHKETSN</sequence>
<organism evidence="1 2">
    <name type="scientific">Trichuris muris</name>
    <name type="common">Mouse whipworm</name>
    <dbReference type="NCBI Taxonomy" id="70415"/>
    <lineage>
        <taxon>Eukaryota</taxon>
        <taxon>Metazoa</taxon>
        <taxon>Ecdysozoa</taxon>
        <taxon>Nematoda</taxon>
        <taxon>Enoplea</taxon>
        <taxon>Dorylaimia</taxon>
        <taxon>Trichinellida</taxon>
        <taxon>Trichuridae</taxon>
        <taxon>Trichuris</taxon>
    </lineage>
</organism>
<accession>A0A5S6QAC9</accession>
<evidence type="ECO:0000313" key="1">
    <source>
        <dbReference type="Proteomes" id="UP000046395"/>
    </source>
</evidence>
<name>A0A5S6QAC9_TRIMR</name>